<dbReference type="Gene3D" id="1.20.910.10">
    <property type="entry name" value="Heme oxygenase-like"/>
    <property type="match status" value="1"/>
</dbReference>
<organism evidence="1 2">
    <name type="scientific">Acinetobacter baylyi</name>
    <dbReference type="NCBI Taxonomy" id="202950"/>
    <lineage>
        <taxon>Bacteria</taxon>
        <taxon>Pseudomonadati</taxon>
        <taxon>Pseudomonadota</taxon>
        <taxon>Gammaproteobacteria</taxon>
        <taxon>Moraxellales</taxon>
        <taxon>Moraxellaceae</taxon>
        <taxon>Acinetobacter</taxon>
    </lineage>
</organism>
<protein>
    <submittedName>
        <fullName evidence="1">Uncharacterized protein</fullName>
    </submittedName>
</protein>
<dbReference type="InterPro" id="IPR016084">
    <property type="entry name" value="Haem_Oase-like_multi-hlx"/>
</dbReference>
<keyword evidence="2" id="KW-1185">Reference proteome</keyword>
<reference evidence="1 2" key="1">
    <citation type="submission" date="2023-07" db="EMBL/GenBank/DDBJ databases">
        <title>Functional and genomic diversity of the sorghum phyllosphere microbiome.</title>
        <authorList>
            <person name="Shade A."/>
        </authorList>
    </citation>
    <scope>NUCLEOTIDE SEQUENCE [LARGE SCALE GENOMIC DNA]</scope>
    <source>
        <strain evidence="1 2">SORGH_AS_0887</strain>
    </source>
</reference>
<evidence type="ECO:0000313" key="2">
    <source>
        <dbReference type="Proteomes" id="UP001233360"/>
    </source>
</evidence>
<evidence type="ECO:0000313" key="1">
    <source>
        <dbReference type="EMBL" id="MDQ1207462.1"/>
    </source>
</evidence>
<accession>A0ABU0USE6</accession>
<dbReference type="EMBL" id="JAUTBK010000002">
    <property type="protein sequence ID" value="MDQ1207462.1"/>
    <property type="molecule type" value="Genomic_DNA"/>
</dbReference>
<gene>
    <name evidence="1" type="ORF">QE380_000385</name>
</gene>
<name>A0ABU0USE6_ACIBI</name>
<sequence length="287" mass="33414">MQNRNLTMNNFSFTQSEDARHEALNFVKNSLEKGSWEKNQACIHNIKTHIENHSLFKHPILAKLKNKELNLIQLKEIHSHYFIAIVKIFTDALSILIYNCHVLERNKNIQDEKRILAKVHARYLLSLNLIDELGFNTHNLALSSPNKSHLAYFINLLEQLRIAPIDEEQADIEAKNIQNFIKHYLFDYQELLLILAITEQQVIAYSEALSVNIANYGSKLTEGYYACHGLVGNGENLANDDNHQDDIWTLLTQALDVENFNHLYLLAEDYANHWLRFWTKMSEKLEI</sequence>
<dbReference type="Proteomes" id="UP001233360">
    <property type="component" value="Unassembled WGS sequence"/>
</dbReference>
<comment type="caution">
    <text evidence="1">The sequence shown here is derived from an EMBL/GenBank/DDBJ whole genome shotgun (WGS) entry which is preliminary data.</text>
</comment>
<proteinExistence type="predicted"/>